<dbReference type="InterPro" id="IPR058651">
    <property type="entry name" value="HTH_VMAP-M9"/>
</dbReference>
<dbReference type="GO" id="GO:0043531">
    <property type="term" value="F:ADP binding"/>
    <property type="evidence" value="ECO:0007669"/>
    <property type="project" value="InterPro"/>
</dbReference>
<protein>
    <submittedName>
        <fullName evidence="3">Uncharacterized protein</fullName>
    </submittedName>
</protein>
<evidence type="ECO:0000313" key="3">
    <source>
        <dbReference type="EMBL" id="CAC5343944.1"/>
    </source>
</evidence>
<comment type="caution">
    <text evidence="3">The sequence shown here is derived from an EMBL/GenBank/DDBJ whole genome shotgun (WGS) entry which is preliminary data.</text>
</comment>
<organism evidence="3 4">
    <name type="scientific">Planktothrix rubescens CCAP 1459/22</name>
    <dbReference type="NCBI Taxonomy" id="329571"/>
    <lineage>
        <taxon>Bacteria</taxon>
        <taxon>Bacillati</taxon>
        <taxon>Cyanobacteriota</taxon>
        <taxon>Cyanophyceae</taxon>
        <taxon>Oscillatoriophycideae</taxon>
        <taxon>Oscillatoriales</taxon>
        <taxon>Microcoleaceae</taxon>
        <taxon>Planktothrix</taxon>
    </lineage>
</organism>
<dbReference type="InterPro" id="IPR027417">
    <property type="entry name" value="P-loop_NTPase"/>
</dbReference>
<dbReference type="EMBL" id="CZCZ02000014">
    <property type="protein sequence ID" value="CAC5343944.1"/>
    <property type="molecule type" value="Genomic_DNA"/>
</dbReference>
<evidence type="ECO:0000259" key="2">
    <source>
        <dbReference type="Pfam" id="PF26355"/>
    </source>
</evidence>
<proteinExistence type="predicted"/>
<dbReference type="InterPro" id="IPR002182">
    <property type="entry name" value="NB-ARC"/>
</dbReference>
<dbReference type="Pfam" id="PF26355">
    <property type="entry name" value="HTH_VMAP-M9"/>
    <property type="match status" value="1"/>
</dbReference>
<dbReference type="Pfam" id="PF00931">
    <property type="entry name" value="NB-ARC"/>
    <property type="match status" value="1"/>
</dbReference>
<name>A0A6J7ZPE1_PLARU</name>
<accession>A0A6J7ZPE1</accession>
<evidence type="ECO:0000259" key="1">
    <source>
        <dbReference type="Pfam" id="PF00931"/>
    </source>
</evidence>
<dbReference type="Gene3D" id="3.40.50.300">
    <property type="entry name" value="P-loop containing nucleotide triphosphate hydrolases"/>
    <property type="match status" value="1"/>
</dbReference>
<dbReference type="PRINTS" id="PR00364">
    <property type="entry name" value="DISEASERSIST"/>
</dbReference>
<dbReference type="Proteomes" id="UP000196521">
    <property type="component" value="Chromosome"/>
</dbReference>
<feature type="domain" description="NB-ARC" evidence="1">
    <location>
        <begin position="148"/>
        <end position="250"/>
    </location>
</feature>
<keyword evidence="4" id="KW-1185">Reference proteome</keyword>
<reference evidence="3" key="1">
    <citation type="submission" date="2020-05" db="EMBL/GenBank/DDBJ databases">
        <authorList>
            <consortium name="Genoscope - CEA"/>
            <person name="William W."/>
        </authorList>
    </citation>
    <scope>NUCLEOTIDE SEQUENCE [LARGE SCALE GENOMIC DNA]</scope>
    <source>
        <strain evidence="3">PCC 7821</strain>
    </source>
</reference>
<sequence length="462" mass="53422">MAFMMITEILQIADHLVFSQTGKHLDNLQEAVIKGVWQNETYREIAEECNHSEGRVRDVGYKLWEILSKQLGEDINKSNFRSTFKRLNITSSQNQNICQNGNHNFNYSPEILYNSKQNSQEKLNNALSKSVSNDLTLAPKIINCYNRESELKTVYNWILDNNIRLISVLGLSGIGKTTLVKRWVDLNLDQFEVIIWKSLKYPKPLELLINDLLNACNQESKATIDDNLKQLFDVFTDKKCLIILDDVHNIFTQGEFSGQYQSVYQDYQNFFKLITETEHQSHLILMSQEQCAEMECLDEELYPIKSLKLSGLEDGEILSGIGLKQDQDRGLKLIEKYQGNPMYLKDIALLIKDVFDGDVAEFLAEDSLVITKEMRSHFNQLFNRLSPIEQEIVLVLSQFEQPVSREDLRQHLDLSSMDLINGLKSLQQRYLVAKIKGDTILFNLSCLFREYVRTIGEKSNNY</sequence>
<dbReference type="AlphaFoldDB" id="A0A6J7ZPE1"/>
<gene>
    <name evidence="3" type="ORF">PLAN_40359</name>
</gene>
<feature type="domain" description="vWA-MoxR associated protein N-terminal HTH" evidence="2">
    <location>
        <begin position="4"/>
        <end position="86"/>
    </location>
</feature>
<dbReference type="SUPFAM" id="SSF52540">
    <property type="entry name" value="P-loop containing nucleoside triphosphate hydrolases"/>
    <property type="match status" value="1"/>
</dbReference>
<dbReference type="EMBL" id="LR812490">
    <property type="protein sequence ID" value="CAC5343944.1"/>
    <property type="molecule type" value="Genomic_DNA"/>
</dbReference>
<evidence type="ECO:0000313" key="4">
    <source>
        <dbReference type="Proteomes" id="UP000196521"/>
    </source>
</evidence>